<sequence length="149" mass="15318">MTDDTAESESAALRAWRDGLADIAFSGAFMDADGSAECVVDLARQIADHPQRLLPEMVAQVEALAAANAQASAALALVEPLASFMLSGAPGGRYLATVVLLGQVDEHHAEGASAALALCGALATALAGGSEDRRANVVSDDDHNVYRLN</sequence>
<gene>
    <name evidence="1" type="ORF">B0I00_2033</name>
</gene>
<dbReference type="EMBL" id="PHUF01000004">
    <property type="protein sequence ID" value="PKB14445.1"/>
    <property type="molecule type" value="Genomic_DNA"/>
</dbReference>
<evidence type="ECO:0000313" key="2">
    <source>
        <dbReference type="Proteomes" id="UP000232587"/>
    </source>
</evidence>
<evidence type="ECO:0000313" key="1">
    <source>
        <dbReference type="EMBL" id="PKB14445.1"/>
    </source>
</evidence>
<comment type="caution">
    <text evidence="1">The sequence shown here is derived from an EMBL/GenBank/DDBJ whole genome shotgun (WGS) entry which is preliminary data.</text>
</comment>
<dbReference type="RefSeq" id="WP_100867290.1">
    <property type="nucleotide sequence ID" value="NZ_PHUF01000004.1"/>
</dbReference>
<organism evidence="1 2">
    <name type="scientific">Novosphingobium kunmingense</name>
    <dbReference type="NCBI Taxonomy" id="1211806"/>
    <lineage>
        <taxon>Bacteria</taxon>
        <taxon>Pseudomonadati</taxon>
        <taxon>Pseudomonadota</taxon>
        <taxon>Alphaproteobacteria</taxon>
        <taxon>Sphingomonadales</taxon>
        <taxon>Sphingomonadaceae</taxon>
        <taxon>Novosphingobium</taxon>
    </lineage>
</organism>
<dbReference type="AlphaFoldDB" id="A0A2N0H672"/>
<name>A0A2N0H672_9SPHN</name>
<proteinExistence type="predicted"/>
<dbReference type="Proteomes" id="UP000232587">
    <property type="component" value="Unassembled WGS sequence"/>
</dbReference>
<keyword evidence="2" id="KW-1185">Reference proteome</keyword>
<reference evidence="1 2" key="1">
    <citation type="submission" date="2017-11" db="EMBL/GenBank/DDBJ databases">
        <title>Genomic Encyclopedia of Type Strains, Phase III (KMG-III): the genomes of soil and plant-associated and newly described type strains.</title>
        <authorList>
            <person name="Whitman W."/>
        </authorList>
    </citation>
    <scope>NUCLEOTIDE SEQUENCE [LARGE SCALE GENOMIC DNA]</scope>
    <source>
        <strain evidence="1 2">CGMCC 1.12274</strain>
    </source>
</reference>
<protein>
    <submittedName>
        <fullName evidence="1">Uncharacterized protein</fullName>
    </submittedName>
</protein>
<accession>A0A2N0H672</accession>